<evidence type="ECO:0000313" key="1">
    <source>
        <dbReference type="EMBL" id="MCZ3365873.1"/>
    </source>
</evidence>
<accession>A0A9E4ZYE4</accession>
<proteinExistence type="predicted"/>
<sequence>MPYDKELEKFGFLEKIALKMGAIDTKVITVDDVCVENRVTLKCRAGCVGYGKKLTCPPYVPTAGEFKDILNEYQYAMLVKFKSPAKADEETVCSIYKNWFDPDTPEDLKNKADTFWNDYFDYSQDIHNIMLELEKTAFNKGYTFALAFVNGSCRLCNVCNTKSGVCVHPNRARIPEHAVGINMKKTAEDAGMGIQFPFSGHPEPMTILLID</sequence>
<keyword evidence="3" id="KW-1185">Reference proteome</keyword>
<dbReference type="Proteomes" id="UP001074446">
    <property type="component" value="Unassembled WGS sequence"/>
</dbReference>
<dbReference type="Proteomes" id="UP001068021">
    <property type="component" value="Unassembled WGS sequence"/>
</dbReference>
<evidence type="ECO:0000313" key="2">
    <source>
        <dbReference type="EMBL" id="MCZ3371338.1"/>
    </source>
</evidence>
<gene>
    <name evidence="2" type="ORF">O3H35_01665</name>
    <name evidence="1" type="ORF">O3H54_08245</name>
</gene>
<comment type="caution">
    <text evidence="1">The sequence shown here is derived from an EMBL/GenBank/DDBJ whole genome shotgun (WGS) entry which is preliminary data.</text>
</comment>
<dbReference type="EMBL" id="JAPVER010000020">
    <property type="protein sequence ID" value="MCZ3365873.1"/>
    <property type="molecule type" value="Genomic_DNA"/>
</dbReference>
<protein>
    <submittedName>
        <fullName evidence="1">DUF2284 domain-containing protein</fullName>
    </submittedName>
</protein>
<dbReference type="InterPro" id="IPR019271">
    <property type="entry name" value="DUF2284_metal-binding"/>
</dbReference>
<dbReference type="Pfam" id="PF10050">
    <property type="entry name" value="DUF2284"/>
    <property type="match status" value="1"/>
</dbReference>
<evidence type="ECO:0000313" key="3">
    <source>
        <dbReference type="Proteomes" id="UP001068021"/>
    </source>
</evidence>
<dbReference type="PIRSF" id="PIRSF018748">
    <property type="entry name" value="UCP018748"/>
    <property type="match status" value="1"/>
</dbReference>
<dbReference type="AlphaFoldDB" id="A0A9E4ZYE4"/>
<dbReference type="RefSeq" id="WP_048081713.1">
    <property type="nucleotide sequence ID" value="NZ_JAPVER010000020.1"/>
</dbReference>
<reference evidence="1" key="1">
    <citation type="submission" date="2022-12" db="EMBL/GenBank/DDBJ databases">
        <title>Reclassification of two methanogenic archaea species isolated from the Kolyma lowland permafrost.</title>
        <authorList>
            <person name="Trubitsyn V.E."/>
            <person name="Rivkina E.M."/>
            <person name="Shcherbakova V.A."/>
        </authorList>
    </citation>
    <scope>NUCLEOTIDE SEQUENCE</scope>
    <source>
        <strain evidence="1">M2</strain>
        <strain evidence="2">MK4</strain>
    </source>
</reference>
<name>A0A9E4ZYE4_9EURY</name>
<dbReference type="EMBL" id="JAPVES010000024">
    <property type="protein sequence ID" value="MCZ3371338.1"/>
    <property type="molecule type" value="Genomic_DNA"/>
</dbReference>
<organism evidence="1 3">
    <name type="scientific">Methanobacterium veterum</name>
    <dbReference type="NCBI Taxonomy" id="408577"/>
    <lineage>
        <taxon>Archaea</taxon>
        <taxon>Methanobacteriati</taxon>
        <taxon>Methanobacteriota</taxon>
        <taxon>Methanomada group</taxon>
        <taxon>Methanobacteria</taxon>
        <taxon>Methanobacteriales</taxon>
        <taxon>Methanobacteriaceae</taxon>
        <taxon>Methanobacterium</taxon>
    </lineage>
</organism>